<reference evidence="11 12" key="1">
    <citation type="submission" date="2020-08" db="EMBL/GenBank/DDBJ databases">
        <title>Genomic Encyclopedia of Type Strains, Phase IV (KMG-IV): sequencing the most valuable type-strain genomes for metagenomic binning, comparative biology and taxonomic classification.</title>
        <authorList>
            <person name="Goeker M."/>
        </authorList>
    </citation>
    <scope>NUCLEOTIDE SEQUENCE [LARGE SCALE GENOMIC DNA]</scope>
    <source>
        <strain evidence="11 12">DSM 29781</strain>
    </source>
</reference>
<dbReference type="PROSITE" id="PS01350">
    <property type="entry name" value="ISPF"/>
    <property type="match status" value="1"/>
</dbReference>
<feature type="binding site" evidence="8">
    <location>
        <begin position="64"/>
        <end position="68"/>
    </location>
    <ligand>
        <name>4-CDP-2-C-methyl-D-erythritol 2-phosphate</name>
        <dbReference type="ChEBI" id="CHEBI:57919"/>
    </ligand>
</feature>
<dbReference type="SUPFAM" id="SSF69765">
    <property type="entry name" value="IpsF-like"/>
    <property type="match status" value="1"/>
</dbReference>
<evidence type="ECO:0000256" key="4">
    <source>
        <dbReference type="ARBA" id="ARBA00012579"/>
    </source>
</evidence>
<dbReference type="GO" id="GO:0016114">
    <property type="term" value="P:terpenoid biosynthetic process"/>
    <property type="evidence" value="ECO:0007669"/>
    <property type="project" value="InterPro"/>
</dbReference>
<evidence type="ECO:0000256" key="6">
    <source>
        <dbReference type="ARBA" id="ARBA00023229"/>
    </source>
</evidence>
<dbReference type="InterPro" id="IPR036571">
    <property type="entry name" value="MECDP_synthase_sf"/>
</dbReference>
<accession>A0A7W8HG55</accession>
<evidence type="ECO:0000259" key="10">
    <source>
        <dbReference type="Pfam" id="PF02542"/>
    </source>
</evidence>
<dbReference type="EMBL" id="JACHGB010000001">
    <property type="protein sequence ID" value="MBB5270570.1"/>
    <property type="molecule type" value="Genomic_DNA"/>
</dbReference>
<dbReference type="RefSeq" id="WP_183964013.1">
    <property type="nucleotide sequence ID" value="NZ_BAABEW010000004.1"/>
</dbReference>
<dbReference type="FunFam" id="3.30.1330.50:FF:000001">
    <property type="entry name" value="2-C-methyl-D-erythritol 2,4-cyclodiphosphate synthase"/>
    <property type="match status" value="1"/>
</dbReference>
<keyword evidence="12" id="KW-1185">Reference proteome</keyword>
<dbReference type="InterPro" id="IPR003526">
    <property type="entry name" value="MECDP_synthase"/>
</dbReference>
<comment type="catalytic activity">
    <reaction evidence="1 8 9">
        <text>4-CDP-2-C-methyl-D-erythritol 2-phosphate = 2-C-methyl-D-erythritol 2,4-cyclic diphosphate + CMP</text>
        <dbReference type="Rhea" id="RHEA:23864"/>
        <dbReference type="ChEBI" id="CHEBI:57919"/>
        <dbReference type="ChEBI" id="CHEBI:58483"/>
        <dbReference type="ChEBI" id="CHEBI:60377"/>
        <dbReference type="EC" id="4.6.1.12"/>
    </reaction>
</comment>
<feature type="binding site" evidence="8">
    <location>
        <position position="13"/>
    </location>
    <ligand>
        <name>a divalent metal cation</name>
        <dbReference type="ChEBI" id="CHEBI:60240"/>
    </ligand>
</feature>
<feature type="site" description="Transition state stabilizer" evidence="8">
    <location>
        <position position="136"/>
    </location>
</feature>
<dbReference type="NCBIfam" id="TIGR00151">
    <property type="entry name" value="ispF"/>
    <property type="match status" value="1"/>
</dbReference>
<keyword evidence="7 8" id="KW-0456">Lyase</keyword>
<feature type="binding site" evidence="8">
    <location>
        <position position="11"/>
    </location>
    <ligand>
        <name>a divalent metal cation</name>
        <dbReference type="ChEBI" id="CHEBI:60240"/>
    </ligand>
</feature>
<comment type="caution">
    <text evidence="11">The sequence shown here is derived from an EMBL/GenBank/DDBJ whole genome shotgun (WGS) entry which is preliminary data.</text>
</comment>
<dbReference type="GO" id="GO:0008685">
    <property type="term" value="F:2-C-methyl-D-erythritol 2,4-cyclodiphosphate synthase activity"/>
    <property type="evidence" value="ECO:0007669"/>
    <property type="project" value="UniProtKB-UniRule"/>
</dbReference>
<keyword evidence="6 8" id="KW-0414">Isoprene biosynthesis</keyword>
<comment type="pathway">
    <text evidence="2 8">Isoprenoid biosynthesis; isopentenyl diphosphate biosynthesis via DXP pathway; isopentenyl diphosphate from 1-deoxy-D-xylulose 5-phosphate: step 4/6.</text>
</comment>
<comment type="function">
    <text evidence="8">Involved in the biosynthesis of isopentenyl diphosphate (IPP) and dimethylallyl diphosphate (DMAPP), two major building blocks of isoprenoid compounds. Catalyzes the conversion of 4-diphosphocytidyl-2-C-methyl-D-erythritol 2-phosphate (CDP-ME2P) to 2-C-methyl-D-erythritol 2,4-cyclodiphosphate (ME-CPP) with a corresponding release of cytidine 5-monophosphate (CMP).</text>
</comment>
<comment type="subunit">
    <text evidence="8">Homotrimer.</text>
</comment>
<organism evidence="11 12">
    <name type="scientific">Quisquiliibacterium transsilvanicum</name>
    <dbReference type="NCBI Taxonomy" id="1549638"/>
    <lineage>
        <taxon>Bacteria</taxon>
        <taxon>Pseudomonadati</taxon>
        <taxon>Pseudomonadota</taxon>
        <taxon>Betaproteobacteria</taxon>
        <taxon>Burkholderiales</taxon>
        <taxon>Burkholderiaceae</taxon>
        <taxon>Quisquiliibacterium</taxon>
    </lineage>
</organism>
<name>A0A7W8HG55_9BURK</name>
<feature type="site" description="Transition state stabilizer" evidence="8">
    <location>
        <position position="37"/>
    </location>
</feature>
<feature type="binding site" evidence="8">
    <location>
        <begin position="11"/>
        <end position="13"/>
    </location>
    <ligand>
        <name>4-CDP-2-C-methyl-D-erythritol 2-phosphate</name>
        <dbReference type="ChEBI" id="CHEBI:57919"/>
    </ligand>
</feature>
<evidence type="ECO:0000256" key="7">
    <source>
        <dbReference type="ARBA" id="ARBA00023239"/>
    </source>
</evidence>
<dbReference type="GO" id="GO:0046872">
    <property type="term" value="F:metal ion binding"/>
    <property type="evidence" value="ECO:0007669"/>
    <property type="project" value="UniProtKB-KW"/>
</dbReference>
<dbReference type="Proteomes" id="UP000532440">
    <property type="component" value="Unassembled WGS sequence"/>
</dbReference>
<dbReference type="PANTHER" id="PTHR43181:SF1">
    <property type="entry name" value="2-C-METHYL-D-ERYTHRITOL 2,4-CYCLODIPHOSPHATE SYNTHASE, CHLOROPLASTIC"/>
    <property type="match status" value="1"/>
</dbReference>
<evidence type="ECO:0000313" key="12">
    <source>
        <dbReference type="Proteomes" id="UP000532440"/>
    </source>
</evidence>
<feature type="binding site" evidence="8">
    <location>
        <position position="145"/>
    </location>
    <ligand>
        <name>4-CDP-2-C-methyl-D-erythritol 2-phosphate</name>
        <dbReference type="ChEBI" id="CHEBI:57919"/>
    </ligand>
</feature>
<comment type="cofactor">
    <cofactor evidence="8">
        <name>a divalent metal cation</name>
        <dbReference type="ChEBI" id="CHEBI:60240"/>
    </cofactor>
    <text evidence="8">Binds 1 divalent metal cation per subunit.</text>
</comment>
<keyword evidence="5 8" id="KW-0479">Metal-binding</keyword>
<evidence type="ECO:0000256" key="2">
    <source>
        <dbReference type="ARBA" id="ARBA00004709"/>
    </source>
</evidence>
<dbReference type="PANTHER" id="PTHR43181">
    <property type="entry name" value="2-C-METHYL-D-ERYTHRITOL 2,4-CYCLODIPHOSPHATE SYNTHASE, CHLOROPLASTIC"/>
    <property type="match status" value="1"/>
</dbReference>
<dbReference type="Gene3D" id="3.30.1330.50">
    <property type="entry name" value="2-C-methyl-D-erythritol 2,4-cyclodiphosphate synthase"/>
    <property type="match status" value="1"/>
</dbReference>
<feature type="binding site" evidence="8">
    <location>
        <begin position="59"/>
        <end position="61"/>
    </location>
    <ligand>
        <name>4-CDP-2-C-methyl-D-erythritol 2-phosphate</name>
        <dbReference type="ChEBI" id="CHEBI:57919"/>
    </ligand>
</feature>
<comment type="caution">
    <text evidence="8">Lacks conserved residue(s) required for the propagation of feature annotation.</text>
</comment>
<dbReference type="AlphaFoldDB" id="A0A7W8HG55"/>
<evidence type="ECO:0000256" key="9">
    <source>
        <dbReference type="RuleBase" id="RU004395"/>
    </source>
</evidence>
<comment type="similarity">
    <text evidence="3 8 9">Belongs to the IspF family.</text>
</comment>
<evidence type="ECO:0000256" key="8">
    <source>
        <dbReference type="HAMAP-Rule" id="MF_00107"/>
    </source>
</evidence>
<feature type="binding site" evidence="8">
    <location>
        <begin position="103"/>
        <end position="109"/>
    </location>
    <ligand>
        <name>4-CDP-2-C-methyl-D-erythritol 2-phosphate</name>
        <dbReference type="ChEBI" id="CHEBI:57919"/>
    </ligand>
</feature>
<dbReference type="UniPathway" id="UPA00056">
    <property type="reaction ID" value="UER00095"/>
</dbReference>
<evidence type="ECO:0000256" key="5">
    <source>
        <dbReference type="ARBA" id="ARBA00022723"/>
    </source>
</evidence>
<dbReference type="InterPro" id="IPR020555">
    <property type="entry name" value="MECDP_synthase_CS"/>
</dbReference>
<evidence type="ECO:0000313" key="11">
    <source>
        <dbReference type="EMBL" id="MBB5270570.1"/>
    </source>
</evidence>
<dbReference type="EC" id="4.6.1.12" evidence="4 8"/>
<sequence>MIGIRVGQGYDVHALAPGRRLVIGGVDIPHTAGLLGHSDADVLLHAITDAILGAAGLGDIGRHFPDTDERFRGADSIALLREARARVRAAGFEVGNVDATIVAQAPKMAPHIPAMVARIAAALDVTADRVNVKAKTSERLGFVGRMEGIEAQAVALLWASPAA</sequence>
<protein>
    <recommendedName>
        <fullName evidence="4 8">2-C-methyl-D-erythritol 2,4-cyclodiphosphate synthase</fullName>
        <shortName evidence="8">MECDP-synthase</shortName>
        <shortName evidence="8">MECPP-synthase</shortName>
        <shortName evidence="8">MECPS</shortName>
        <ecNumber evidence="4 8">4.6.1.12</ecNumber>
    </recommendedName>
</protein>
<dbReference type="GO" id="GO:0019288">
    <property type="term" value="P:isopentenyl diphosphate biosynthetic process, methylerythritol 4-phosphate pathway"/>
    <property type="evidence" value="ECO:0007669"/>
    <property type="project" value="UniProtKB-UniRule"/>
</dbReference>
<evidence type="ECO:0000256" key="1">
    <source>
        <dbReference type="ARBA" id="ARBA00000200"/>
    </source>
</evidence>
<evidence type="ECO:0000256" key="3">
    <source>
        <dbReference type="ARBA" id="ARBA00008480"/>
    </source>
</evidence>
<proteinExistence type="inferred from homology"/>
<feature type="binding site" evidence="8">
    <location>
        <begin position="37"/>
        <end position="38"/>
    </location>
    <ligand>
        <name>4-CDP-2-C-methyl-D-erythritol 2-phosphate</name>
        <dbReference type="ChEBI" id="CHEBI:57919"/>
    </ligand>
</feature>
<feature type="binding site" evidence="8">
    <location>
        <position position="45"/>
    </location>
    <ligand>
        <name>a divalent metal cation</name>
        <dbReference type="ChEBI" id="CHEBI:60240"/>
    </ligand>
</feature>
<feature type="binding site" evidence="8">
    <location>
        <position position="142"/>
    </location>
    <ligand>
        <name>4-CDP-2-C-methyl-D-erythritol 2-phosphate</name>
        <dbReference type="ChEBI" id="CHEBI:57919"/>
    </ligand>
</feature>
<dbReference type="Pfam" id="PF02542">
    <property type="entry name" value="YgbB"/>
    <property type="match status" value="1"/>
</dbReference>
<feature type="domain" description="2-C-methyl-D-erythritol 2,4-cyclodiphosphate synthase" evidence="10">
    <location>
        <begin position="4"/>
        <end position="157"/>
    </location>
</feature>
<dbReference type="HAMAP" id="MF_00107">
    <property type="entry name" value="IspF"/>
    <property type="match status" value="1"/>
</dbReference>
<dbReference type="CDD" id="cd00554">
    <property type="entry name" value="MECDP_synthase"/>
    <property type="match status" value="1"/>
</dbReference>
<gene>
    <name evidence="8" type="primary">ispF</name>
    <name evidence="11" type="ORF">HNQ70_000554</name>
</gene>